<organism evidence="1 2">
    <name type="scientific">Klebsormidium nitens</name>
    <name type="common">Green alga</name>
    <name type="synonym">Ulothrix nitens</name>
    <dbReference type="NCBI Taxonomy" id="105231"/>
    <lineage>
        <taxon>Eukaryota</taxon>
        <taxon>Viridiplantae</taxon>
        <taxon>Streptophyta</taxon>
        <taxon>Klebsormidiophyceae</taxon>
        <taxon>Klebsormidiales</taxon>
        <taxon>Klebsormidiaceae</taxon>
        <taxon>Klebsormidium</taxon>
    </lineage>
</organism>
<dbReference type="Proteomes" id="UP000054558">
    <property type="component" value="Unassembled WGS sequence"/>
</dbReference>
<gene>
    <name evidence="1" type="ORF">KFL_011150050</name>
</gene>
<accession>A0A1Y1IVL6</accession>
<dbReference type="AlphaFoldDB" id="A0A1Y1IVL6"/>
<evidence type="ECO:0000313" key="1">
    <source>
        <dbReference type="EMBL" id="GAQ92737.1"/>
    </source>
</evidence>
<name>A0A1Y1IVL6_KLENI</name>
<evidence type="ECO:0000313" key="2">
    <source>
        <dbReference type="Proteomes" id="UP000054558"/>
    </source>
</evidence>
<protein>
    <submittedName>
        <fullName evidence="1">Uncharacterized protein</fullName>
    </submittedName>
</protein>
<reference evidence="1 2" key="1">
    <citation type="journal article" date="2014" name="Nat. Commun.">
        <title>Klebsormidium flaccidum genome reveals primary factors for plant terrestrial adaptation.</title>
        <authorList>
            <person name="Hori K."/>
            <person name="Maruyama F."/>
            <person name="Fujisawa T."/>
            <person name="Togashi T."/>
            <person name="Yamamoto N."/>
            <person name="Seo M."/>
            <person name="Sato S."/>
            <person name="Yamada T."/>
            <person name="Mori H."/>
            <person name="Tajima N."/>
            <person name="Moriyama T."/>
            <person name="Ikeuchi M."/>
            <person name="Watanabe M."/>
            <person name="Wada H."/>
            <person name="Kobayashi K."/>
            <person name="Saito M."/>
            <person name="Masuda T."/>
            <person name="Sasaki-Sekimoto Y."/>
            <person name="Mashiguchi K."/>
            <person name="Awai K."/>
            <person name="Shimojima M."/>
            <person name="Masuda S."/>
            <person name="Iwai M."/>
            <person name="Nobusawa T."/>
            <person name="Narise T."/>
            <person name="Kondo S."/>
            <person name="Saito H."/>
            <person name="Sato R."/>
            <person name="Murakawa M."/>
            <person name="Ihara Y."/>
            <person name="Oshima-Yamada Y."/>
            <person name="Ohtaka K."/>
            <person name="Satoh M."/>
            <person name="Sonobe K."/>
            <person name="Ishii M."/>
            <person name="Ohtani R."/>
            <person name="Kanamori-Sato M."/>
            <person name="Honoki R."/>
            <person name="Miyazaki D."/>
            <person name="Mochizuki H."/>
            <person name="Umetsu J."/>
            <person name="Higashi K."/>
            <person name="Shibata D."/>
            <person name="Kamiya Y."/>
            <person name="Sato N."/>
            <person name="Nakamura Y."/>
            <person name="Tabata S."/>
            <person name="Ida S."/>
            <person name="Kurokawa K."/>
            <person name="Ohta H."/>
        </authorList>
    </citation>
    <scope>NUCLEOTIDE SEQUENCE [LARGE SCALE GENOMIC DNA]</scope>
    <source>
        <strain evidence="1 2">NIES-2285</strain>
    </source>
</reference>
<dbReference type="EMBL" id="DF238064">
    <property type="protein sequence ID" value="GAQ92737.1"/>
    <property type="molecule type" value="Genomic_DNA"/>
</dbReference>
<proteinExistence type="predicted"/>
<sequence>MDHGPLREFVSARCDVGRAVFVPRRKFREAFTVWQGGRAAPKGLPEAMDALGYKRSTRPYGPDRKNTGVYLHLTLPTGHASYLAPLASISEVNVPEDDLQLEGLLSDDAPRVSGAANPRKTWHDLKKLILDEKLEYSHHKFAGQGQTETPVTDARGAVKIINFLPGPQAARFRDVCGDIVVRFLEGDASLVEEIREEFGEESLRHDAELQRVALASQEARRPLSGLEAAHVYLSRVVFELPDEAVAQG</sequence>
<keyword evidence="2" id="KW-1185">Reference proteome</keyword>